<proteinExistence type="predicted"/>
<gene>
    <name evidence="2" type="ORF">Syun_007476</name>
</gene>
<protein>
    <submittedName>
        <fullName evidence="2">Uncharacterized protein</fullName>
    </submittedName>
</protein>
<evidence type="ECO:0000256" key="1">
    <source>
        <dbReference type="SAM" id="MobiDB-lite"/>
    </source>
</evidence>
<dbReference type="AlphaFoldDB" id="A0AAP0KZK8"/>
<comment type="caution">
    <text evidence="2">The sequence shown here is derived from an EMBL/GenBank/DDBJ whole genome shotgun (WGS) entry which is preliminary data.</text>
</comment>
<evidence type="ECO:0000313" key="3">
    <source>
        <dbReference type="Proteomes" id="UP001420932"/>
    </source>
</evidence>
<organism evidence="2 3">
    <name type="scientific">Stephania yunnanensis</name>
    <dbReference type="NCBI Taxonomy" id="152371"/>
    <lineage>
        <taxon>Eukaryota</taxon>
        <taxon>Viridiplantae</taxon>
        <taxon>Streptophyta</taxon>
        <taxon>Embryophyta</taxon>
        <taxon>Tracheophyta</taxon>
        <taxon>Spermatophyta</taxon>
        <taxon>Magnoliopsida</taxon>
        <taxon>Ranunculales</taxon>
        <taxon>Menispermaceae</taxon>
        <taxon>Menispermoideae</taxon>
        <taxon>Cissampelideae</taxon>
        <taxon>Stephania</taxon>
    </lineage>
</organism>
<feature type="region of interest" description="Disordered" evidence="1">
    <location>
        <begin position="1"/>
        <end position="133"/>
    </location>
</feature>
<dbReference type="EMBL" id="JBBNAF010000003">
    <property type="protein sequence ID" value="KAK9161135.1"/>
    <property type="molecule type" value="Genomic_DNA"/>
</dbReference>
<accession>A0AAP0KZK8</accession>
<feature type="compositionally biased region" description="Gly residues" evidence="1">
    <location>
        <begin position="68"/>
        <end position="80"/>
    </location>
</feature>
<keyword evidence="3" id="KW-1185">Reference proteome</keyword>
<name>A0AAP0KZK8_9MAGN</name>
<sequence>MSQETQNSVKEEPRATSGCGVAGPEQRRRRSRAQAAAAEDRGGEQVTGGGGSGSEQRRWTIAEASSVGGTGVHGVGGTRGRGALLMAGGGENVGAAAADKRAEQRRQRRRPRSCSGAEGEYRGEARAPPTISAGARRVVVDGVADDRQIRRVTVDVDDGSGRRRRRWWQGLCGGGDLRRRRTF</sequence>
<reference evidence="2 3" key="1">
    <citation type="submission" date="2024-01" db="EMBL/GenBank/DDBJ databases">
        <title>Genome assemblies of Stephania.</title>
        <authorList>
            <person name="Yang L."/>
        </authorList>
    </citation>
    <scope>NUCLEOTIDE SEQUENCE [LARGE SCALE GENOMIC DNA]</scope>
    <source>
        <strain evidence="2">YNDBR</strain>
        <tissue evidence="2">Leaf</tissue>
    </source>
</reference>
<evidence type="ECO:0000313" key="2">
    <source>
        <dbReference type="EMBL" id="KAK9161135.1"/>
    </source>
</evidence>
<dbReference type="Proteomes" id="UP001420932">
    <property type="component" value="Unassembled WGS sequence"/>
</dbReference>